<feature type="transmembrane region" description="Helical" evidence="1">
    <location>
        <begin position="6"/>
        <end position="29"/>
    </location>
</feature>
<keyword evidence="1" id="KW-0472">Membrane</keyword>
<feature type="transmembrane region" description="Helical" evidence="1">
    <location>
        <begin position="36"/>
        <end position="55"/>
    </location>
</feature>
<evidence type="ECO:0000313" key="3">
    <source>
        <dbReference type="EMBL" id="SMX92567.1"/>
    </source>
</evidence>
<evidence type="ECO:0000313" key="4">
    <source>
        <dbReference type="Proteomes" id="UP000217720"/>
    </source>
</evidence>
<feature type="transmembrane region" description="Helical" evidence="1">
    <location>
        <begin position="75"/>
        <end position="97"/>
    </location>
</feature>
<proteinExistence type="predicted"/>
<evidence type="ECO:0000313" key="5">
    <source>
        <dbReference type="Proteomes" id="UP000234525"/>
    </source>
</evidence>
<reference evidence="3" key="2">
    <citation type="submission" date="2017-03" db="EMBL/GenBank/DDBJ databases">
        <authorList>
            <person name="Afonso C.L."/>
            <person name="Miller P.J."/>
            <person name="Scott M.A."/>
            <person name="Spackman E."/>
            <person name="Goraichik I."/>
            <person name="Dimitrov K.M."/>
            <person name="Suarez D.L."/>
            <person name="Swayne D.E."/>
        </authorList>
    </citation>
    <scope>NUCLEOTIDE SEQUENCE [LARGE SCALE GENOMIC DNA]</scope>
    <source>
        <strain evidence="3">ATCC 9175</strain>
    </source>
</reference>
<dbReference type="EMBL" id="FXZB01000021">
    <property type="protein sequence ID" value="SMX92567.1"/>
    <property type="molecule type" value="Genomic_DNA"/>
</dbReference>
<dbReference type="Proteomes" id="UP000217720">
    <property type="component" value="Unassembled WGS sequence"/>
</dbReference>
<dbReference type="Proteomes" id="UP000234525">
    <property type="component" value="Unassembled WGS sequence"/>
</dbReference>
<accession>A0A2H1JYE6</accession>
<reference evidence="5" key="3">
    <citation type="submission" date="2017-03" db="EMBL/GenBank/DDBJ databases">
        <authorList>
            <person name="Monnet C."/>
        </authorList>
    </citation>
    <scope>NUCLEOTIDE SEQUENCE [LARGE SCALE GENOMIC DNA]</scope>
    <source>
        <strain evidence="5">ATCC 9175</strain>
    </source>
</reference>
<name>A0A2A3ZK06_BREAU</name>
<keyword evidence="1" id="KW-0812">Transmembrane</keyword>
<keyword evidence="1" id="KW-1133">Transmembrane helix</keyword>
<evidence type="ECO:0000313" key="2">
    <source>
        <dbReference type="EMBL" id="PCC52000.1"/>
    </source>
</evidence>
<dbReference type="AlphaFoldDB" id="A0A2A3ZK06"/>
<accession>A0A2A3ZK06</accession>
<protein>
    <submittedName>
        <fullName evidence="2">Uncharacterized protein</fullName>
    </submittedName>
</protein>
<dbReference type="EMBL" id="NRGO01000001">
    <property type="protein sequence ID" value="PCC52000.1"/>
    <property type="molecule type" value="Genomic_DNA"/>
</dbReference>
<organism evidence="2 4">
    <name type="scientific">Brevibacterium aurantiacum</name>
    <dbReference type="NCBI Taxonomy" id="273384"/>
    <lineage>
        <taxon>Bacteria</taxon>
        <taxon>Bacillati</taxon>
        <taxon>Actinomycetota</taxon>
        <taxon>Actinomycetes</taxon>
        <taxon>Micrococcales</taxon>
        <taxon>Brevibacteriaceae</taxon>
        <taxon>Brevibacterium</taxon>
    </lineage>
</organism>
<gene>
    <name evidence="3" type="ORF">BAUR9175_02939</name>
    <name evidence="2" type="ORF">CIK62_00785</name>
</gene>
<sequence>MMPSTMSGPAGIVVTVLAAVVVAIMAIIHRRGGARVAGIIGVVFVIGGILAPHAIDLFGIGQVGMSTEAIPKFIVGAAPGVLTGGGIILICIAALSLRTVPKTPRPSRSE</sequence>
<dbReference type="RefSeq" id="WP_096159477.1">
    <property type="nucleotide sequence ID" value="NZ_BJME01000021.1"/>
</dbReference>
<evidence type="ECO:0000256" key="1">
    <source>
        <dbReference type="SAM" id="Phobius"/>
    </source>
</evidence>
<keyword evidence="5" id="KW-1185">Reference proteome</keyword>
<reference evidence="2 4" key="1">
    <citation type="journal article" date="2017" name="Elife">
        <title>Extensive horizontal gene transfer in cheese-associated bacteria.</title>
        <authorList>
            <person name="Bonham K.S."/>
            <person name="Wolfe B.E."/>
            <person name="Dutton R.J."/>
        </authorList>
    </citation>
    <scope>NUCLEOTIDE SEQUENCE [LARGE SCALE GENOMIC DNA]</scope>
    <source>
        <strain evidence="2 4">900_6</strain>
    </source>
</reference>